<name>J9G826_9ZZZZ</name>
<comment type="caution">
    <text evidence="1">The sequence shown here is derived from an EMBL/GenBank/DDBJ whole genome shotgun (WGS) entry which is preliminary data.</text>
</comment>
<reference evidence="1" key="1">
    <citation type="journal article" date="2012" name="PLoS ONE">
        <title>Gene sets for utilization of primary and secondary nutrition supplies in the distal gut of endangered iberian lynx.</title>
        <authorList>
            <person name="Alcaide M."/>
            <person name="Messina E."/>
            <person name="Richter M."/>
            <person name="Bargiela R."/>
            <person name="Peplies J."/>
            <person name="Huws S.A."/>
            <person name="Newbold C.J."/>
            <person name="Golyshin P.N."/>
            <person name="Simon M.A."/>
            <person name="Lopez G."/>
            <person name="Yakimov M.M."/>
            <person name="Ferrer M."/>
        </authorList>
    </citation>
    <scope>NUCLEOTIDE SEQUENCE</scope>
</reference>
<accession>J9G826</accession>
<dbReference type="AlphaFoldDB" id="J9G826"/>
<proteinExistence type="predicted"/>
<evidence type="ECO:0000313" key="1">
    <source>
        <dbReference type="EMBL" id="EJW95614.1"/>
    </source>
</evidence>
<dbReference type="EMBL" id="AMCI01005710">
    <property type="protein sequence ID" value="EJW95614.1"/>
    <property type="molecule type" value="Genomic_DNA"/>
</dbReference>
<protein>
    <submittedName>
        <fullName evidence="1">Uncharacterized protein</fullName>
    </submittedName>
</protein>
<sequence length="174" mass="19864">MDMAEVKGFKECRERFNKIVIEHIRNELKLVCDALVVDALKSESFQSFTGNTVTSYSCGLYEEGRLVYVIESGDKLSFPVRRKIPKGKTIYLSKPYEGRPRSVTGRVNTDGMYGQESSMKFLNQYKAPKKGFAIVMTTGTEYSEYLENAYKVNVLTETFNRAKKIMLNNIKPIP</sequence>
<organism evidence="1">
    <name type="scientific">gut metagenome</name>
    <dbReference type="NCBI Taxonomy" id="749906"/>
    <lineage>
        <taxon>unclassified sequences</taxon>
        <taxon>metagenomes</taxon>
        <taxon>organismal metagenomes</taxon>
    </lineage>
</organism>
<gene>
    <name evidence="1" type="ORF">EVA_16296</name>
</gene>